<sequence>MRTFTPRFAASTIALIVSLSGTKYALDKWMECVAAVIAMRYINCMSSLPPEGELLNMWARPSPAASISGKYCGPCSTFPVALIQLSMKTACICPTAGPSTRKCVSRQCFSSCACPAHSSAIPTPPVKPMRPSITSSLRCVRSFMRPRPVQCGL</sequence>
<organism evidence="2 3">
    <name type="scientific">Paraburkholderia rhynchosiae</name>
    <dbReference type="NCBI Taxonomy" id="487049"/>
    <lineage>
        <taxon>Bacteria</taxon>
        <taxon>Pseudomonadati</taxon>
        <taxon>Pseudomonadota</taxon>
        <taxon>Betaproteobacteria</taxon>
        <taxon>Burkholderiales</taxon>
        <taxon>Burkholderiaceae</taxon>
        <taxon>Paraburkholderia</taxon>
    </lineage>
</organism>
<evidence type="ECO:0000313" key="2">
    <source>
        <dbReference type="EMBL" id="CAB3745568.1"/>
    </source>
</evidence>
<evidence type="ECO:0000256" key="1">
    <source>
        <dbReference type="SAM" id="SignalP"/>
    </source>
</evidence>
<evidence type="ECO:0000313" key="3">
    <source>
        <dbReference type="Proteomes" id="UP000494205"/>
    </source>
</evidence>
<evidence type="ECO:0008006" key="4">
    <source>
        <dbReference type="Google" id="ProtNLM"/>
    </source>
</evidence>
<dbReference type="EMBL" id="CADIJZ010000129">
    <property type="protein sequence ID" value="CAB3745568.1"/>
    <property type="molecule type" value="Genomic_DNA"/>
</dbReference>
<dbReference type="Proteomes" id="UP000494205">
    <property type="component" value="Unassembled WGS sequence"/>
</dbReference>
<gene>
    <name evidence="2" type="ORF">LMG27174_07340</name>
</gene>
<feature type="signal peptide" evidence="1">
    <location>
        <begin position="1"/>
        <end position="25"/>
    </location>
</feature>
<proteinExistence type="predicted"/>
<accession>A0A6J5CXM9</accession>
<name>A0A6J5CXM9_9BURK</name>
<dbReference type="AlphaFoldDB" id="A0A6J5CXM9"/>
<protein>
    <recommendedName>
        <fullName evidence="4">Secreted protein</fullName>
    </recommendedName>
</protein>
<reference evidence="2 3" key="1">
    <citation type="submission" date="2020-04" db="EMBL/GenBank/DDBJ databases">
        <authorList>
            <person name="De Canck E."/>
        </authorList>
    </citation>
    <scope>NUCLEOTIDE SEQUENCE [LARGE SCALE GENOMIC DNA]</scope>
    <source>
        <strain evidence="2 3">LMG 27174</strain>
    </source>
</reference>
<keyword evidence="1" id="KW-0732">Signal</keyword>
<feature type="chain" id="PRO_5026841342" description="Secreted protein" evidence="1">
    <location>
        <begin position="26"/>
        <end position="153"/>
    </location>
</feature>